<dbReference type="STRING" id="1834181.A5880_001408"/>
<evidence type="ECO:0000313" key="2">
    <source>
        <dbReference type="EMBL" id="MEI5993929.1"/>
    </source>
</evidence>
<keyword evidence="4" id="KW-1185">Reference proteome</keyword>
<dbReference type="AlphaFoldDB" id="A0A242CE62"/>
<dbReference type="EMBL" id="NGLE01000002">
    <property type="protein sequence ID" value="OTO08408.1"/>
    <property type="molecule type" value="Genomic_DNA"/>
</dbReference>
<evidence type="ECO:0000313" key="4">
    <source>
        <dbReference type="Proteomes" id="UP000195139"/>
    </source>
</evidence>
<dbReference type="Proteomes" id="UP000195139">
    <property type="component" value="Unassembled WGS sequence"/>
</dbReference>
<keyword evidence="1" id="KW-1133">Transmembrane helix</keyword>
<gene>
    <name evidence="3" type="ORF">A5880_001408</name>
    <name evidence="2" type="ORF">A5880_001487</name>
</gene>
<keyword evidence="1" id="KW-0472">Membrane</keyword>
<accession>A0A242CE62</accession>
<keyword evidence="1" id="KW-0812">Transmembrane</keyword>
<sequence>MKDEYNKEIEKIRAPRHLIERTKIEMKKEIEKEQEKQSKFTVTVVLRRSAVAAIVILAVGVGGYSYYSSQNHIDIASVEQADFTIDKNFGQAIGKEKKDKIQVTEGKDKTIIPEFLAEVKESKIKGTTILLGKDSRNIFYAAYSKEDKYYYIVGKDVTEKEFIDFIKNKL</sequence>
<organism evidence="3">
    <name type="scientific">Candidatus Enterococcus mansonii</name>
    <dbReference type="NCBI Taxonomy" id="1834181"/>
    <lineage>
        <taxon>Bacteria</taxon>
        <taxon>Bacillati</taxon>
        <taxon>Bacillota</taxon>
        <taxon>Bacilli</taxon>
        <taxon>Lactobacillales</taxon>
        <taxon>Enterococcaceae</taxon>
        <taxon>Enterococcus</taxon>
    </lineage>
</organism>
<reference evidence="3" key="1">
    <citation type="submission" date="2017-05" db="EMBL/GenBank/DDBJ databases">
        <title>The Genome Sequence of Enterococcus sp. 4G2_DIV0659.</title>
        <authorList>
            <consortium name="The Broad Institute Genomics Platform"/>
            <consortium name="The Broad Institute Genomic Center for Infectious Diseases"/>
            <person name="Earl A."/>
            <person name="Manson A."/>
            <person name="Schwartman J."/>
            <person name="Gilmore M."/>
            <person name="Abouelleil A."/>
            <person name="Cao P."/>
            <person name="Chapman S."/>
            <person name="Cusick C."/>
            <person name="Shea T."/>
            <person name="Young S."/>
            <person name="Neafsey D."/>
            <person name="Nusbaum C."/>
            <person name="Birren B."/>
        </authorList>
    </citation>
    <scope>NUCLEOTIDE SEQUENCE [LARGE SCALE GENOMIC DNA]</scope>
    <source>
        <strain evidence="3">4G2_DIV0659</strain>
    </source>
</reference>
<dbReference type="OrthoDB" id="9800626at2"/>
<dbReference type="RefSeq" id="WP_086330361.1">
    <property type="nucleotide sequence ID" value="NZ_NGLE02000001.1"/>
</dbReference>
<feature type="transmembrane region" description="Helical" evidence="1">
    <location>
        <begin position="45"/>
        <end position="67"/>
    </location>
</feature>
<evidence type="ECO:0008006" key="5">
    <source>
        <dbReference type="Google" id="ProtNLM"/>
    </source>
</evidence>
<proteinExistence type="predicted"/>
<comment type="caution">
    <text evidence="3">The sequence shown here is derived from an EMBL/GenBank/DDBJ whole genome shotgun (WGS) entry which is preliminary data.</text>
</comment>
<evidence type="ECO:0000256" key="1">
    <source>
        <dbReference type="SAM" id="Phobius"/>
    </source>
</evidence>
<dbReference type="EMBL" id="NGLE02000001">
    <property type="protein sequence ID" value="MEI5993929.1"/>
    <property type="molecule type" value="Genomic_DNA"/>
</dbReference>
<reference evidence="2 4" key="2">
    <citation type="submission" date="2018-07" db="EMBL/GenBank/DDBJ databases">
        <title>The Genome Sequence of Enterococcus sp. DIV0659b.</title>
        <authorList>
            <consortium name="The Broad Institute Genomics Platform"/>
            <consortium name="The Broad Institute Genomic Center for Infectious Diseases"/>
            <person name="Earl A."/>
            <person name="Manson A."/>
            <person name="Schwartman J."/>
            <person name="Gilmore M."/>
            <person name="Abouelleil A."/>
            <person name="Cao P."/>
            <person name="Chapman S."/>
            <person name="Cusick C."/>
            <person name="Shea T."/>
            <person name="Young S."/>
            <person name="Neafsey D."/>
            <person name="Nusbaum C."/>
            <person name="Birren B."/>
        </authorList>
    </citation>
    <scope>NUCLEOTIDE SEQUENCE [LARGE SCALE GENOMIC DNA]</scope>
    <source>
        <strain evidence="2 4">4G2_DIV0659</strain>
    </source>
</reference>
<name>A0A242CE62_9ENTE</name>
<evidence type="ECO:0000313" key="3">
    <source>
        <dbReference type="EMBL" id="OTO08408.1"/>
    </source>
</evidence>
<protein>
    <recommendedName>
        <fullName evidence="5">DUF4367 domain-containing protein</fullName>
    </recommendedName>
</protein>